<reference evidence="2" key="2">
    <citation type="submission" date="2018-04" db="EMBL/GenBank/DDBJ databases">
        <title>OnivRS2 (Oryza nivara Reference Sequence Version 2).</title>
        <authorList>
            <person name="Zhang J."/>
            <person name="Kudrna D."/>
            <person name="Lee S."/>
            <person name="Talag J."/>
            <person name="Rajasekar S."/>
            <person name="Welchert J."/>
            <person name="Hsing Y.-I."/>
            <person name="Wing R.A."/>
        </authorList>
    </citation>
    <scope>NUCLEOTIDE SEQUENCE [LARGE SCALE GENOMIC DNA]</scope>
    <source>
        <strain evidence="2">SL10</strain>
    </source>
</reference>
<keyword evidence="3" id="KW-1185">Reference proteome</keyword>
<feature type="region of interest" description="Disordered" evidence="1">
    <location>
        <begin position="1"/>
        <end position="32"/>
    </location>
</feature>
<evidence type="ECO:0000313" key="2">
    <source>
        <dbReference type="EnsemblPlants" id="ONIVA08G09010.2"/>
    </source>
</evidence>
<dbReference type="Proteomes" id="UP000006591">
    <property type="component" value="Chromosome 8"/>
</dbReference>
<feature type="region of interest" description="Disordered" evidence="1">
    <location>
        <begin position="74"/>
        <end position="105"/>
    </location>
</feature>
<dbReference type="EnsemblPlants" id="ONIVA08G09010.2">
    <property type="protein sequence ID" value="ONIVA08G09010.2"/>
    <property type="gene ID" value="ONIVA08G09010"/>
</dbReference>
<proteinExistence type="predicted"/>
<accession>A0A0E0I9F3</accession>
<organism evidence="2">
    <name type="scientific">Oryza nivara</name>
    <name type="common">Indian wild rice</name>
    <name type="synonym">Oryza sativa f. spontanea</name>
    <dbReference type="NCBI Taxonomy" id="4536"/>
    <lineage>
        <taxon>Eukaryota</taxon>
        <taxon>Viridiplantae</taxon>
        <taxon>Streptophyta</taxon>
        <taxon>Embryophyta</taxon>
        <taxon>Tracheophyta</taxon>
        <taxon>Spermatophyta</taxon>
        <taxon>Magnoliopsida</taxon>
        <taxon>Liliopsida</taxon>
        <taxon>Poales</taxon>
        <taxon>Poaceae</taxon>
        <taxon>BOP clade</taxon>
        <taxon>Oryzoideae</taxon>
        <taxon>Oryzeae</taxon>
        <taxon>Oryzinae</taxon>
        <taxon>Oryza</taxon>
    </lineage>
</organism>
<protein>
    <submittedName>
        <fullName evidence="2">Uncharacterized protein</fullName>
    </submittedName>
</protein>
<evidence type="ECO:0000313" key="3">
    <source>
        <dbReference type="Proteomes" id="UP000006591"/>
    </source>
</evidence>
<sequence length="192" mass="21029">MAESDLRIGPYSPLEDRLSVPGDNGKTSSMWPAKALSERSRYVRLLALVETFAATTPAVMLLRRRSSFASAGNAARSSARSSPWSPAPGRLSSATWPAASHVTPRQDEQAELEVAGDHVVSGDADAAADKVDFHRRRDSASPCWMIVELEHGGVDSSRSRREMRRGMMDFDACVRDRRAISGTSCSWDYSLQ</sequence>
<evidence type="ECO:0000256" key="1">
    <source>
        <dbReference type="SAM" id="MobiDB-lite"/>
    </source>
</evidence>
<name>A0A0E0I9F3_ORYNI</name>
<dbReference type="HOGENOM" id="CLU_1417224_0_0_1"/>
<dbReference type="Gramene" id="ONIVA08G09010.2">
    <property type="protein sequence ID" value="ONIVA08G09010.2"/>
    <property type="gene ID" value="ONIVA08G09010"/>
</dbReference>
<reference evidence="2" key="1">
    <citation type="submission" date="2015-04" db="UniProtKB">
        <authorList>
            <consortium name="EnsemblPlants"/>
        </authorList>
    </citation>
    <scope>IDENTIFICATION</scope>
    <source>
        <strain evidence="2">SL10</strain>
    </source>
</reference>
<dbReference type="AlphaFoldDB" id="A0A0E0I9F3"/>
<feature type="compositionally biased region" description="Low complexity" evidence="1">
    <location>
        <begin position="74"/>
        <end position="90"/>
    </location>
</feature>